<protein>
    <submittedName>
        <fullName evidence="1">Uncharacterized protein</fullName>
    </submittedName>
</protein>
<sequence>MPSANYKIKDKDLNLFKDRRICIVFDVDESGRNGAIALKNQSLTNQVRILNLEILAKEIKNEPIKRGYDFSDYVKDRQDILYKNMKVDLNR</sequence>
<dbReference type="AlphaFoldDB" id="A0AAV6EEQ5"/>
<comment type="caution">
    <text evidence="1">The sequence shown here is derived from an EMBL/GenBank/DDBJ whole genome shotgun (WGS) entry which is preliminary data.</text>
</comment>
<reference evidence="1 2" key="1">
    <citation type="submission" date="2019-09" db="EMBL/GenBank/DDBJ databases">
        <title>Draft genome sequences of 48 bacterial type strains from the CCUG.</title>
        <authorList>
            <person name="Tunovic T."/>
            <person name="Pineiro-Iglesias B."/>
            <person name="Unosson C."/>
            <person name="Inganas E."/>
            <person name="Ohlen M."/>
            <person name="Cardew S."/>
            <person name="Jensie-Markopoulos S."/>
            <person name="Salva-Serra F."/>
            <person name="Jaen-Luchoro D."/>
            <person name="Karlsson R."/>
            <person name="Svensson-Stadler L."/>
            <person name="Chun J."/>
            <person name="Moore E."/>
        </authorList>
    </citation>
    <scope>NUCLEOTIDE SEQUENCE [LARGE SCALE GENOMIC DNA]</scope>
    <source>
        <strain evidence="1 2">CCUG 34538</strain>
    </source>
</reference>
<evidence type="ECO:0000313" key="2">
    <source>
        <dbReference type="Proteomes" id="UP000423641"/>
    </source>
</evidence>
<dbReference type="GeneID" id="56509698"/>
<proteinExistence type="predicted"/>
<accession>A0AAV6EEQ5</accession>
<dbReference type="Proteomes" id="UP000423641">
    <property type="component" value="Unassembled WGS sequence"/>
</dbReference>
<evidence type="ECO:0000313" key="1">
    <source>
        <dbReference type="EMBL" id="KAB0613204.1"/>
    </source>
</evidence>
<gene>
    <name evidence="1" type="ORF">F7P66_04305</name>
</gene>
<dbReference type="EMBL" id="VZON01000003">
    <property type="protein sequence ID" value="KAB0613204.1"/>
    <property type="molecule type" value="Genomic_DNA"/>
</dbReference>
<name>A0AAV6EEQ5_CAMHY</name>
<organism evidence="1 2">
    <name type="scientific">Campylobacter hyointestinalis subsp. lawsonii</name>
    <dbReference type="NCBI Taxonomy" id="91353"/>
    <lineage>
        <taxon>Bacteria</taxon>
        <taxon>Pseudomonadati</taxon>
        <taxon>Campylobacterota</taxon>
        <taxon>Epsilonproteobacteria</taxon>
        <taxon>Campylobacterales</taxon>
        <taxon>Campylobacteraceae</taxon>
        <taxon>Campylobacter</taxon>
    </lineage>
</organism>
<dbReference type="RefSeq" id="WP_111999913.1">
    <property type="nucleotide sequence ID" value="NZ_CP053828.1"/>
</dbReference>